<feature type="non-terminal residue" evidence="1">
    <location>
        <position position="55"/>
    </location>
</feature>
<dbReference type="EMBL" id="JAHRHJ020000009">
    <property type="protein sequence ID" value="KAH9303166.1"/>
    <property type="molecule type" value="Genomic_DNA"/>
</dbReference>
<accession>A0AA38CNR4</accession>
<evidence type="ECO:0000313" key="1">
    <source>
        <dbReference type="EMBL" id="KAH9303166.1"/>
    </source>
</evidence>
<dbReference type="Proteomes" id="UP000824469">
    <property type="component" value="Unassembled WGS sequence"/>
</dbReference>
<protein>
    <submittedName>
        <fullName evidence="1">Uncharacterized protein</fullName>
    </submittedName>
</protein>
<name>A0AA38CNR4_TAXCH</name>
<organism evidence="1 2">
    <name type="scientific">Taxus chinensis</name>
    <name type="common">Chinese yew</name>
    <name type="synonym">Taxus wallichiana var. chinensis</name>
    <dbReference type="NCBI Taxonomy" id="29808"/>
    <lineage>
        <taxon>Eukaryota</taxon>
        <taxon>Viridiplantae</taxon>
        <taxon>Streptophyta</taxon>
        <taxon>Embryophyta</taxon>
        <taxon>Tracheophyta</taxon>
        <taxon>Spermatophyta</taxon>
        <taxon>Pinopsida</taxon>
        <taxon>Pinidae</taxon>
        <taxon>Conifers II</taxon>
        <taxon>Cupressales</taxon>
        <taxon>Taxaceae</taxon>
        <taxon>Taxus</taxon>
    </lineage>
</organism>
<gene>
    <name evidence="1" type="ORF">KI387_014749</name>
</gene>
<reference evidence="1 2" key="1">
    <citation type="journal article" date="2021" name="Nat. Plants">
        <title>The Taxus genome provides insights into paclitaxel biosynthesis.</title>
        <authorList>
            <person name="Xiong X."/>
            <person name="Gou J."/>
            <person name="Liao Q."/>
            <person name="Li Y."/>
            <person name="Zhou Q."/>
            <person name="Bi G."/>
            <person name="Li C."/>
            <person name="Du R."/>
            <person name="Wang X."/>
            <person name="Sun T."/>
            <person name="Guo L."/>
            <person name="Liang H."/>
            <person name="Lu P."/>
            <person name="Wu Y."/>
            <person name="Zhang Z."/>
            <person name="Ro D.K."/>
            <person name="Shang Y."/>
            <person name="Huang S."/>
            <person name="Yan J."/>
        </authorList>
    </citation>
    <scope>NUCLEOTIDE SEQUENCE [LARGE SCALE GENOMIC DNA]</scope>
    <source>
        <strain evidence="1">Ta-2019</strain>
    </source>
</reference>
<keyword evidence="2" id="KW-1185">Reference proteome</keyword>
<sequence length="55" mass="6184">MALEATIGHLMTKKAIVEIERDGLRMKWNGLVMEKDGLSTELDILSQQLVQARDS</sequence>
<proteinExistence type="predicted"/>
<dbReference type="AlphaFoldDB" id="A0AA38CNR4"/>
<comment type="caution">
    <text evidence="1">The sequence shown here is derived from an EMBL/GenBank/DDBJ whole genome shotgun (WGS) entry which is preliminary data.</text>
</comment>
<evidence type="ECO:0000313" key="2">
    <source>
        <dbReference type="Proteomes" id="UP000824469"/>
    </source>
</evidence>